<dbReference type="GO" id="GO:0008115">
    <property type="term" value="F:sarcosine oxidase activity"/>
    <property type="evidence" value="ECO:0007669"/>
    <property type="project" value="TreeGrafter"/>
</dbReference>
<evidence type="ECO:0000313" key="7">
    <source>
        <dbReference type="Proteomes" id="UP000694845"/>
    </source>
</evidence>
<dbReference type="NCBIfam" id="NF008425">
    <property type="entry name" value="PRK11259.1"/>
    <property type="match status" value="1"/>
</dbReference>
<comment type="cofactor">
    <cofactor evidence="1">
        <name>FAD</name>
        <dbReference type="ChEBI" id="CHEBI:57692"/>
    </cofactor>
</comment>
<evidence type="ECO:0000256" key="3">
    <source>
        <dbReference type="ARBA" id="ARBA00022630"/>
    </source>
</evidence>
<gene>
    <name evidence="8" type="primary">LOC110983047</name>
</gene>
<accession>A0A8B7YYP2</accession>
<protein>
    <submittedName>
        <fullName evidence="8">Uncharacterized protein LOC110983047 isoform X1</fullName>
    </submittedName>
</protein>
<evidence type="ECO:0000256" key="2">
    <source>
        <dbReference type="ARBA" id="ARBA00010989"/>
    </source>
</evidence>
<dbReference type="SUPFAM" id="SSF54373">
    <property type="entry name" value="FAD-linked reductases, C-terminal domain"/>
    <property type="match status" value="1"/>
</dbReference>
<dbReference type="PANTHER" id="PTHR10961:SF7">
    <property type="entry name" value="FAD DEPENDENT OXIDOREDUCTASE DOMAIN-CONTAINING PROTEIN"/>
    <property type="match status" value="1"/>
</dbReference>
<evidence type="ECO:0000256" key="4">
    <source>
        <dbReference type="ARBA" id="ARBA00022827"/>
    </source>
</evidence>
<evidence type="ECO:0000313" key="8">
    <source>
        <dbReference type="RefSeq" id="XP_022097620.1"/>
    </source>
</evidence>
<keyword evidence="3" id="KW-0285">Flavoprotein</keyword>
<dbReference type="OrthoDB" id="424974at2759"/>
<dbReference type="InterPro" id="IPR045170">
    <property type="entry name" value="MTOX"/>
</dbReference>
<dbReference type="Gene3D" id="3.50.50.60">
    <property type="entry name" value="FAD/NAD(P)-binding domain"/>
    <property type="match status" value="1"/>
</dbReference>
<dbReference type="Pfam" id="PF01266">
    <property type="entry name" value="DAO"/>
    <property type="match status" value="1"/>
</dbReference>
<evidence type="ECO:0000256" key="5">
    <source>
        <dbReference type="ARBA" id="ARBA00023002"/>
    </source>
</evidence>
<dbReference type="KEGG" id="aplc:110983047"/>
<dbReference type="Proteomes" id="UP000694845">
    <property type="component" value="Unplaced"/>
</dbReference>
<dbReference type="GO" id="GO:0050660">
    <property type="term" value="F:flavin adenine dinucleotide binding"/>
    <property type="evidence" value="ECO:0007669"/>
    <property type="project" value="InterPro"/>
</dbReference>
<dbReference type="GeneID" id="110983047"/>
<dbReference type="InterPro" id="IPR006076">
    <property type="entry name" value="FAD-dep_OxRdtase"/>
</dbReference>
<dbReference type="AlphaFoldDB" id="A0A8B7YYP2"/>
<dbReference type="RefSeq" id="XP_022097620.1">
    <property type="nucleotide sequence ID" value="XM_022241928.1"/>
</dbReference>
<organism evidence="7 8">
    <name type="scientific">Acanthaster planci</name>
    <name type="common">Crown-of-thorns starfish</name>
    <dbReference type="NCBI Taxonomy" id="133434"/>
    <lineage>
        <taxon>Eukaryota</taxon>
        <taxon>Metazoa</taxon>
        <taxon>Echinodermata</taxon>
        <taxon>Eleutherozoa</taxon>
        <taxon>Asterozoa</taxon>
        <taxon>Asteroidea</taxon>
        <taxon>Valvatacea</taxon>
        <taxon>Valvatida</taxon>
        <taxon>Acanthasteridae</taxon>
        <taxon>Acanthaster</taxon>
    </lineage>
</organism>
<dbReference type="OMA" id="NACEYIP"/>
<dbReference type="SUPFAM" id="SSF51905">
    <property type="entry name" value="FAD/NAD(P)-binding domain"/>
    <property type="match status" value="1"/>
</dbReference>
<comment type="similarity">
    <text evidence="2">Belongs to the MSOX/MTOX family.</text>
</comment>
<evidence type="ECO:0000259" key="6">
    <source>
        <dbReference type="Pfam" id="PF01266"/>
    </source>
</evidence>
<dbReference type="Gene3D" id="3.30.9.10">
    <property type="entry name" value="D-Amino Acid Oxidase, subunit A, domain 2"/>
    <property type="match status" value="1"/>
</dbReference>
<keyword evidence="7" id="KW-1185">Reference proteome</keyword>
<dbReference type="InterPro" id="IPR036188">
    <property type="entry name" value="FAD/NAD-bd_sf"/>
</dbReference>
<dbReference type="PANTHER" id="PTHR10961">
    <property type="entry name" value="PEROXISOMAL SARCOSINE OXIDASE"/>
    <property type="match status" value="1"/>
</dbReference>
<proteinExistence type="inferred from homology"/>
<reference evidence="8" key="1">
    <citation type="submission" date="2025-08" db="UniProtKB">
        <authorList>
            <consortium name="RefSeq"/>
        </authorList>
    </citation>
    <scope>IDENTIFICATION</scope>
</reference>
<keyword evidence="5" id="KW-0560">Oxidoreductase</keyword>
<keyword evidence="4" id="KW-0274">FAD</keyword>
<sequence length="409" mass="45174">METPYYDSIVVGCGGIGSGALYWLARQAGKGVLGLEQFKLGHENGGSQDHSRVIRMDYVDGEYIDLCRGAYSCWEEVERESGHRLIHKTGGVSFTEGSPTAEGYIAKFEEAMNKHGVSYERLDGDLLKKRYPQFTTTSDCQAIFIPDNGVLDAALANATNIQLARKHGATILEEVKVTGITKYRGLPLVQTNRGNFRSRRVVVTAGAWANDVLQSVGVNVPLRVTQEQVTYFATPHLQDFTKDRFPCWTFFSPEGEVYYGLPIHGAAGPKIGIDAAGDVVTAHTRSFVPNQKNIEKCIKMCQTYLPGYLGPILKTKTCLYAMTLDRHFVIDTCHRTGFPEVIVCYGAGHAFKFASVLGKILAELVIDGWTSFDIKSFSLDRPAVTDPDFQPAIEIGKWRELAQLGISKL</sequence>
<evidence type="ECO:0000256" key="1">
    <source>
        <dbReference type="ARBA" id="ARBA00001974"/>
    </source>
</evidence>
<name>A0A8B7YYP2_ACAPL</name>
<feature type="domain" description="FAD dependent oxidoreductase" evidence="6">
    <location>
        <begin position="8"/>
        <end position="364"/>
    </location>
</feature>